<evidence type="ECO:0000313" key="9">
    <source>
        <dbReference type="Proteomes" id="UP000837801"/>
    </source>
</evidence>
<dbReference type="GO" id="GO:0007031">
    <property type="term" value="P:peroxisome organization"/>
    <property type="evidence" value="ECO:0007669"/>
    <property type="project" value="TreeGrafter"/>
</dbReference>
<dbReference type="InterPro" id="IPR052816">
    <property type="entry name" value="Peroxisomal_Membrane_PEX28-32"/>
</dbReference>
<evidence type="ECO:0000256" key="1">
    <source>
        <dbReference type="ARBA" id="ARBA00004141"/>
    </source>
</evidence>
<dbReference type="AlphaFoldDB" id="A0A9P0QTE9"/>
<organism evidence="8 9">
    <name type="scientific">[Candida] railenensis</name>
    <dbReference type="NCBI Taxonomy" id="45579"/>
    <lineage>
        <taxon>Eukaryota</taxon>
        <taxon>Fungi</taxon>
        <taxon>Dikarya</taxon>
        <taxon>Ascomycota</taxon>
        <taxon>Saccharomycotina</taxon>
        <taxon>Pichiomycetes</taxon>
        <taxon>Debaryomycetaceae</taxon>
        <taxon>Kurtzmaniella</taxon>
    </lineage>
</organism>
<sequence length="563" mass="65240">MSKREAAKKHANSALNHLYKYTSEYSDDGANDSNRRLASGAAASLFGMGLDAFQGKDKVKDFDEYSIDLDTKSASKTSHFTDRLLEKLINNAMAEDDPEKLILEQKFKDPERANRPNLSIKILISNFKNLASRMSLLFELQYGIIHIVTWKRPAKTLSVLVLYTWICLWPHLILAYPLLFLIFSVMIPGYLYRHPERTPEFIKVKKRGETIFEFLSQSHANERSILEDIMRDVEGEEKVDNMKDYDKALDHKKMKKNSEDPTTADVAEPDDSESIQPVKSASSEISDDETKDEKKASKRSKSRFTSQITLLMNMKDLQNLTTDIIAGYDQAEIFWYQTGGFKDETLSTLIFYVMIVLTGVVLFFGPYIPWRIIFISSGWAILLIAHPGSAKHIKKFQQKPSTKRRTVEVKETIERVERQDIIIDDSAEVKKVEVFELHRKNMTGNGWSFYCYTNTLFDIKDHMRTSGKRPEGVEHLGKIQPPKDWKFDIGYVNEWVTDLEPTTFIASRSLDESSFFIPNGKHDGWIYDNVEDSDSMYQFRRRRMSRDCFRYSRAPKEPKRQKH</sequence>
<protein>
    <recommendedName>
        <fullName evidence="7">TECPR1-like DysF domain-containing protein</fullName>
    </recommendedName>
</protein>
<keyword evidence="9" id="KW-1185">Reference proteome</keyword>
<proteinExistence type="predicted"/>
<dbReference type="GO" id="GO:0005778">
    <property type="term" value="C:peroxisomal membrane"/>
    <property type="evidence" value="ECO:0007669"/>
    <property type="project" value="UniProtKB-ARBA"/>
</dbReference>
<keyword evidence="4 6" id="KW-0472">Membrane</keyword>
<keyword evidence="3 6" id="KW-1133">Transmembrane helix</keyword>
<accession>A0A9P0QTE9</accession>
<feature type="compositionally biased region" description="Polar residues" evidence="5">
    <location>
        <begin position="274"/>
        <end position="284"/>
    </location>
</feature>
<feature type="domain" description="TECPR1-like DysF" evidence="7">
    <location>
        <begin position="118"/>
        <end position="546"/>
    </location>
</feature>
<evidence type="ECO:0000256" key="3">
    <source>
        <dbReference type="ARBA" id="ARBA00022989"/>
    </source>
</evidence>
<comment type="caution">
    <text evidence="8">The sequence shown here is derived from an EMBL/GenBank/DDBJ whole genome shotgun (WGS) entry which is preliminary data.</text>
</comment>
<evidence type="ECO:0000313" key="8">
    <source>
        <dbReference type="EMBL" id="CAH2355310.1"/>
    </source>
</evidence>
<dbReference type="Proteomes" id="UP000837801">
    <property type="component" value="Unassembled WGS sequence"/>
</dbReference>
<dbReference type="PANTHER" id="PTHR28304">
    <property type="entry name" value="PEROXISOMAL MEMBRANE PROTEIN PEX29"/>
    <property type="match status" value="1"/>
</dbReference>
<feature type="compositionally biased region" description="Basic and acidic residues" evidence="5">
    <location>
        <begin position="250"/>
        <end position="259"/>
    </location>
</feature>
<name>A0A9P0QTE9_9ASCO</name>
<feature type="transmembrane region" description="Helical" evidence="6">
    <location>
        <begin position="370"/>
        <end position="389"/>
    </location>
</feature>
<dbReference type="InterPro" id="IPR010482">
    <property type="entry name" value="TECPR1-like_DysF"/>
</dbReference>
<feature type="transmembrane region" description="Helical" evidence="6">
    <location>
        <begin position="162"/>
        <end position="187"/>
    </location>
</feature>
<dbReference type="Pfam" id="PF06398">
    <property type="entry name" value="Pex24p"/>
    <property type="match status" value="1"/>
</dbReference>
<dbReference type="OrthoDB" id="74314at2759"/>
<dbReference type="EMBL" id="CAKXYY010000024">
    <property type="protein sequence ID" value="CAH2355310.1"/>
    <property type="molecule type" value="Genomic_DNA"/>
</dbReference>
<keyword evidence="2 6" id="KW-0812">Transmembrane</keyword>
<evidence type="ECO:0000256" key="6">
    <source>
        <dbReference type="SAM" id="Phobius"/>
    </source>
</evidence>
<evidence type="ECO:0000256" key="2">
    <source>
        <dbReference type="ARBA" id="ARBA00022692"/>
    </source>
</evidence>
<evidence type="ECO:0000256" key="5">
    <source>
        <dbReference type="SAM" id="MobiDB-lite"/>
    </source>
</evidence>
<comment type="subcellular location">
    <subcellularLocation>
        <location evidence="1">Membrane</location>
        <topology evidence="1">Multi-pass membrane protein</topology>
    </subcellularLocation>
</comment>
<evidence type="ECO:0000256" key="4">
    <source>
        <dbReference type="ARBA" id="ARBA00023136"/>
    </source>
</evidence>
<dbReference type="PANTHER" id="PTHR28304:SF1">
    <property type="entry name" value="PEROXISOMAL MEMBRANE PROTEIN PEX28"/>
    <property type="match status" value="1"/>
</dbReference>
<gene>
    <name evidence="8" type="ORF">CLIB1423_24S00782</name>
</gene>
<evidence type="ECO:0000259" key="7">
    <source>
        <dbReference type="Pfam" id="PF06398"/>
    </source>
</evidence>
<feature type="transmembrane region" description="Helical" evidence="6">
    <location>
        <begin position="346"/>
        <end position="364"/>
    </location>
</feature>
<feature type="region of interest" description="Disordered" evidence="5">
    <location>
        <begin position="250"/>
        <end position="300"/>
    </location>
</feature>
<reference evidence="8" key="1">
    <citation type="submission" date="2022-03" db="EMBL/GenBank/DDBJ databases">
        <authorList>
            <person name="Legras J.-L."/>
            <person name="Devillers H."/>
            <person name="Grondin C."/>
        </authorList>
    </citation>
    <scope>NUCLEOTIDE SEQUENCE</scope>
    <source>
        <strain evidence="8">CLIB 1423</strain>
    </source>
</reference>